<keyword evidence="2" id="KW-0547">Nucleotide-binding</keyword>
<dbReference type="EMBL" id="NAJO01000001">
    <property type="protein sequence ID" value="OQO14848.1"/>
    <property type="molecule type" value="Genomic_DNA"/>
</dbReference>
<evidence type="ECO:0000256" key="4">
    <source>
        <dbReference type="ARBA" id="ARBA00023134"/>
    </source>
</evidence>
<reference evidence="9" key="1">
    <citation type="submission" date="2017-03" db="EMBL/GenBank/DDBJ databases">
        <title>Genomes of endolithic fungi from Antarctica.</title>
        <authorList>
            <person name="Coleine C."/>
            <person name="Masonjones S."/>
            <person name="Stajich J.E."/>
        </authorList>
    </citation>
    <scope>NUCLEOTIDE SEQUENCE [LARGE SCALE GENOMIC DNA]</scope>
    <source>
        <strain evidence="9">CCFEE 5527</strain>
    </source>
</reference>
<dbReference type="InParanoid" id="A0A1V8TU31"/>
<dbReference type="SUPFAM" id="SSF54211">
    <property type="entry name" value="Ribosomal protein S5 domain 2-like"/>
    <property type="match status" value="1"/>
</dbReference>
<evidence type="ECO:0000313" key="9">
    <source>
        <dbReference type="Proteomes" id="UP000192596"/>
    </source>
</evidence>
<dbReference type="InterPro" id="IPR020568">
    <property type="entry name" value="Ribosomal_Su5_D2-typ_SF"/>
</dbReference>
<dbReference type="InterPro" id="IPR004161">
    <property type="entry name" value="EFTu-like_2"/>
</dbReference>
<dbReference type="PANTHER" id="PTHR42908:SF3">
    <property type="entry name" value="ELONGATION FACTOR-LIKE GTPASE 1"/>
    <property type="match status" value="1"/>
</dbReference>
<dbReference type="CDD" id="cd16268">
    <property type="entry name" value="EF2_II"/>
    <property type="match status" value="1"/>
</dbReference>
<evidence type="ECO:0000256" key="3">
    <source>
        <dbReference type="ARBA" id="ARBA00022801"/>
    </source>
</evidence>
<protein>
    <recommendedName>
        <fullName evidence="5">Elongation factor-like 1</fullName>
    </recommendedName>
</protein>
<dbReference type="Pfam" id="PF03144">
    <property type="entry name" value="GTP_EFTU_D2"/>
    <property type="match status" value="1"/>
</dbReference>
<organism evidence="8 9">
    <name type="scientific">Cryoendolithus antarcticus</name>
    <dbReference type="NCBI Taxonomy" id="1507870"/>
    <lineage>
        <taxon>Eukaryota</taxon>
        <taxon>Fungi</taxon>
        <taxon>Dikarya</taxon>
        <taxon>Ascomycota</taxon>
        <taxon>Pezizomycotina</taxon>
        <taxon>Dothideomycetes</taxon>
        <taxon>Dothideomycetidae</taxon>
        <taxon>Cladosporiales</taxon>
        <taxon>Cladosporiaceae</taxon>
        <taxon>Cryoendolithus</taxon>
    </lineage>
</organism>
<dbReference type="FunCoup" id="A0A1V8TU31">
    <property type="interactions" value="1523"/>
</dbReference>
<evidence type="ECO:0000313" key="8">
    <source>
        <dbReference type="EMBL" id="OQO14848.1"/>
    </source>
</evidence>
<dbReference type="NCBIfam" id="TIGR00231">
    <property type="entry name" value="small_GTP"/>
    <property type="match status" value="1"/>
</dbReference>
<dbReference type="CDD" id="cd16261">
    <property type="entry name" value="EF2_snRNP_III"/>
    <property type="match status" value="1"/>
</dbReference>
<dbReference type="InterPro" id="IPR005225">
    <property type="entry name" value="Small_GTP-bd"/>
</dbReference>
<keyword evidence="1" id="KW-0690">Ribosome biogenesis</keyword>
<dbReference type="InterPro" id="IPR041095">
    <property type="entry name" value="EFG_II"/>
</dbReference>
<name>A0A1V8TU31_9PEZI</name>
<dbReference type="CDD" id="cd04096">
    <property type="entry name" value="eEF2_snRNP_like_C"/>
    <property type="match status" value="1"/>
</dbReference>
<dbReference type="Pfam" id="PF00009">
    <property type="entry name" value="GTP_EFTU"/>
    <property type="match status" value="1"/>
</dbReference>
<dbReference type="InterPro" id="IPR014721">
    <property type="entry name" value="Ribsml_uS5_D2-typ_fold_subgr"/>
</dbReference>
<dbReference type="FunFam" id="3.30.70.240:FF:000006">
    <property type="entry name" value="Elongation factor like GTPase 1"/>
    <property type="match status" value="1"/>
</dbReference>
<dbReference type="FunFam" id="3.90.1430.10:FF:000002">
    <property type="entry name" value="Elongation factor like GTPase 1"/>
    <property type="match status" value="1"/>
</dbReference>
<dbReference type="Gene3D" id="3.40.50.300">
    <property type="entry name" value="P-loop containing nucleotide triphosphate hydrolases"/>
    <property type="match status" value="1"/>
</dbReference>
<dbReference type="CDD" id="cd01885">
    <property type="entry name" value="EF2"/>
    <property type="match status" value="1"/>
</dbReference>
<dbReference type="InterPro" id="IPR009000">
    <property type="entry name" value="Transl_B-barrel_sf"/>
</dbReference>
<dbReference type="SMART" id="SM00838">
    <property type="entry name" value="EFG_C"/>
    <property type="match status" value="1"/>
</dbReference>
<feature type="domain" description="Tr-type G" evidence="7">
    <location>
        <begin position="17"/>
        <end position="221"/>
    </location>
</feature>
<evidence type="ECO:0000256" key="6">
    <source>
        <dbReference type="SAM" id="MobiDB-lite"/>
    </source>
</evidence>
<dbReference type="FunFam" id="3.30.70.870:FF:000002">
    <property type="entry name" value="Translation elongation factor 2"/>
    <property type="match status" value="1"/>
</dbReference>
<feature type="compositionally biased region" description="Polar residues" evidence="6">
    <location>
        <begin position="782"/>
        <end position="794"/>
    </location>
</feature>
<gene>
    <name evidence="8" type="ORF">B0A48_00230</name>
</gene>
<dbReference type="Pfam" id="PF25118">
    <property type="entry name" value="EFL1"/>
    <property type="match status" value="1"/>
</dbReference>
<dbReference type="Gene3D" id="3.30.230.10">
    <property type="match status" value="1"/>
</dbReference>
<dbReference type="Gene3D" id="3.90.1430.10">
    <property type="entry name" value="Yeast translation eEF2 (G' domain)"/>
    <property type="match status" value="1"/>
</dbReference>
<evidence type="ECO:0000256" key="1">
    <source>
        <dbReference type="ARBA" id="ARBA00022517"/>
    </source>
</evidence>
<dbReference type="PANTHER" id="PTHR42908">
    <property type="entry name" value="TRANSLATION ELONGATION FACTOR-RELATED"/>
    <property type="match status" value="1"/>
</dbReference>
<comment type="caution">
    <text evidence="8">The sequence shown here is derived from an EMBL/GenBank/DDBJ whole genome shotgun (WGS) entry which is preliminary data.</text>
</comment>
<evidence type="ECO:0000259" key="7">
    <source>
        <dbReference type="PROSITE" id="PS51722"/>
    </source>
</evidence>
<dbReference type="SUPFAM" id="SSF50447">
    <property type="entry name" value="Translation proteins"/>
    <property type="match status" value="1"/>
</dbReference>
<dbReference type="GO" id="GO:0005525">
    <property type="term" value="F:GTP binding"/>
    <property type="evidence" value="ECO:0007669"/>
    <property type="project" value="UniProtKB-KW"/>
</dbReference>
<dbReference type="GO" id="GO:1990904">
    <property type="term" value="C:ribonucleoprotein complex"/>
    <property type="evidence" value="ECO:0007669"/>
    <property type="project" value="TreeGrafter"/>
</dbReference>
<evidence type="ECO:0000256" key="2">
    <source>
        <dbReference type="ARBA" id="ARBA00022741"/>
    </source>
</evidence>
<feature type="compositionally biased region" description="Acidic residues" evidence="6">
    <location>
        <begin position="795"/>
        <end position="810"/>
    </location>
</feature>
<dbReference type="InterPro" id="IPR027417">
    <property type="entry name" value="P-loop_NTPase"/>
</dbReference>
<keyword evidence="9" id="KW-1185">Reference proteome</keyword>
<dbReference type="InterPro" id="IPR000640">
    <property type="entry name" value="EFG_V-like"/>
</dbReference>
<dbReference type="PRINTS" id="PR00315">
    <property type="entry name" value="ELONGATNFCT"/>
</dbReference>
<keyword evidence="3" id="KW-0378">Hydrolase</keyword>
<dbReference type="InterPro" id="IPR056752">
    <property type="entry name" value="EFL1"/>
</dbReference>
<keyword evidence="4" id="KW-0342">GTP-binding</keyword>
<dbReference type="STRING" id="1507870.A0A1V8TU31"/>
<dbReference type="SUPFAM" id="SSF54980">
    <property type="entry name" value="EF-G C-terminal domain-like"/>
    <property type="match status" value="2"/>
</dbReference>
<dbReference type="Pfam" id="PF00679">
    <property type="entry name" value="EFG_C"/>
    <property type="match status" value="1"/>
</dbReference>
<dbReference type="Gene3D" id="3.30.70.870">
    <property type="entry name" value="Elongation Factor G (Translational Gtpase), domain 3"/>
    <property type="match status" value="1"/>
</dbReference>
<dbReference type="SUPFAM" id="SSF52540">
    <property type="entry name" value="P-loop containing nucleoside triphosphate hydrolases"/>
    <property type="match status" value="1"/>
</dbReference>
<feature type="region of interest" description="Disordered" evidence="6">
    <location>
        <begin position="211"/>
        <end position="243"/>
    </location>
</feature>
<dbReference type="Gene3D" id="2.40.30.10">
    <property type="entry name" value="Translation factors"/>
    <property type="match status" value="1"/>
</dbReference>
<sequence length="1114" mass="121809">MPVVPPEKLVQLQQQGQNVRNICILAHVDHGKTSLTDALIATNGIISPKLAGKIRYLDSRPDEQLRGITMESSAISLFFSLLRRESPTAEPQSKEYLINLIDSPGHIDFSSEVSTASRLCDGAVVLVDAVEGVCSQTVTVLRHTYVEKLKPLLVINKMDRLITELKLSPSEAYTHLSKLLEQVNAVMGSFALGERMEDDLRWRERIDEKLQSKGAEAGSNASSDRKGSIASHENGVLTDDTPAQYEEKEDEDIYFEPERNNVIFSSAIDGWAFTPGQFAGIYAKKLGMKREVLEKFLWGDFYLDPKTKRVLSSKHLRGRHLKPTFVQLVLENVWAVYEATTGGSNGKGDPTMLEKITKSLNISIPPYVLRSRDPKALLSAVFAAWLPLSTALLVSVVEHLPSPHTAQASRMPALLKESPGHEHIDARVREAMIASNAAKEAPVVAYVSKMVSIPESELPANKRRGGALTAEEARELGRKKRAEIARAQASASTNGDAGMESVTDALSTTAISDEQDVPIREFPEDPSDPEHLIGFARLFSGTLSVGQEIYVLPPKFSPAQEHPHPPPRKVTITALYLLMGRSLESLTSVPAGNIVGIAGLEGAILKSGTLCSQVQGAPNLSSTTAISTNAPIVRVALEPTNPGDLDKMVRGLRLLEQADPAVVYEQLESGEHVILTAGELHLERCLKDLRERFARCDIQAGEAIVPYRESIVSAEEMREPRDPALGRGIAEISMVGGGLKVKLRVLPLPAKVTEYLVKYQGCVKRVWAERMAKERERRDKSGQLNASSESNGNTADDDAEVSTHGDDDEAGTNSDRDVKHAADDSIEGGQTMSVDDFKNGLLEAFEEEKADKALWKGFVSKITAFGPRQVGPNLLIDKTEDRVCDSFFHNQSNDATTSTSPLHPLLSKLTHAFQLFTSSGPLCAEPTQGIAVLLESITTDQAILCSHSAGAQTGEILRSTRTALKSAFLDWSPRILLAMYACEIQASAEVLGRVYSVITRRRGRIISESLLEPSPNFTILALLPVAESFGFADEIRKRSAGAASPQLVFAGFEALEEDPFWVPRTEEELEDFGSLGDKENVARRYVDSVRERKGLVVQGKRVVGDAEKQSTLKR</sequence>
<evidence type="ECO:0000256" key="5">
    <source>
        <dbReference type="ARBA" id="ARBA00081809"/>
    </source>
</evidence>
<dbReference type="InterPro" id="IPR000795">
    <property type="entry name" value="T_Tr_GTP-bd_dom"/>
</dbReference>
<dbReference type="Proteomes" id="UP000192596">
    <property type="component" value="Unassembled WGS sequence"/>
</dbReference>
<dbReference type="OrthoDB" id="364892at2759"/>
<proteinExistence type="predicted"/>
<dbReference type="GO" id="GO:0003924">
    <property type="term" value="F:GTPase activity"/>
    <property type="evidence" value="ECO:0007669"/>
    <property type="project" value="InterPro"/>
</dbReference>
<dbReference type="AlphaFoldDB" id="A0A1V8TU31"/>
<accession>A0A1V8TU31</accession>
<feature type="region of interest" description="Disordered" evidence="6">
    <location>
        <begin position="774"/>
        <end position="818"/>
    </location>
</feature>
<dbReference type="GO" id="GO:0043022">
    <property type="term" value="F:ribosome binding"/>
    <property type="evidence" value="ECO:0007669"/>
    <property type="project" value="TreeGrafter"/>
</dbReference>
<dbReference type="Pfam" id="PF14492">
    <property type="entry name" value="EFG_III"/>
    <property type="match status" value="1"/>
</dbReference>
<dbReference type="GO" id="GO:0005829">
    <property type="term" value="C:cytosol"/>
    <property type="evidence" value="ECO:0007669"/>
    <property type="project" value="TreeGrafter"/>
</dbReference>
<dbReference type="GO" id="GO:0042256">
    <property type="term" value="P:cytosolic ribosome assembly"/>
    <property type="evidence" value="ECO:0007669"/>
    <property type="project" value="TreeGrafter"/>
</dbReference>
<dbReference type="InterPro" id="IPR035647">
    <property type="entry name" value="EFG_III/V"/>
</dbReference>
<dbReference type="Gene3D" id="3.30.70.240">
    <property type="match status" value="1"/>
</dbReference>
<dbReference type="PROSITE" id="PS51722">
    <property type="entry name" value="G_TR_2"/>
    <property type="match status" value="1"/>
</dbReference>